<dbReference type="InterPro" id="IPR001173">
    <property type="entry name" value="Glyco_trans_2-like"/>
</dbReference>
<dbReference type="PANTHER" id="PTHR43685">
    <property type="entry name" value="GLYCOSYLTRANSFERASE"/>
    <property type="match status" value="1"/>
</dbReference>
<evidence type="ECO:0000256" key="1">
    <source>
        <dbReference type="ARBA" id="ARBA00006739"/>
    </source>
</evidence>
<gene>
    <name evidence="5" type="ORF">HA50_02105</name>
</gene>
<evidence type="ECO:0000313" key="5">
    <source>
        <dbReference type="EMBL" id="ORM92209.1"/>
    </source>
</evidence>
<keyword evidence="6" id="KW-1185">Reference proteome</keyword>
<protein>
    <submittedName>
        <fullName evidence="5">Amylovoran biosynthesis protein AmsE</fullName>
    </submittedName>
</protein>
<evidence type="ECO:0000259" key="4">
    <source>
        <dbReference type="Pfam" id="PF00535"/>
    </source>
</evidence>
<feature type="domain" description="Glycosyltransferase 2-like" evidence="4">
    <location>
        <begin position="14"/>
        <end position="158"/>
    </location>
</feature>
<dbReference type="PANTHER" id="PTHR43685:SF5">
    <property type="entry name" value="GLYCOSYLTRANSFERASE EPSE-RELATED"/>
    <property type="match status" value="1"/>
</dbReference>
<comment type="similarity">
    <text evidence="1">Belongs to the glycosyltransferase 2 family.</text>
</comment>
<dbReference type="Gene3D" id="3.90.550.10">
    <property type="entry name" value="Spore Coat Polysaccharide Biosynthesis Protein SpsA, Chain A"/>
    <property type="match status" value="1"/>
</dbReference>
<keyword evidence="3" id="KW-0808">Transferase</keyword>
<accession>A0A1X1EQB8</accession>
<evidence type="ECO:0000256" key="2">
    <source>
        <dbReference type="ARBA" id="ARBA00022676"/>
    </source>
</evidence>
<dbReference type="AlphaFoldDB" id="A0A1X1EQB8"/>
<dbReference type="RefSeq" id="WP_084872053.1">
    <property type="nucleotide sequence ID" value="NZ_JAGGMY010000006.1"/>
</dbReference>
<dbReference type="SUPFAM" id="SSF53448">
    <property type="entry name" value="Nucleotide-diphospho-sugar transferases"/>
    <property type="match status" value="1"/>
</dbReference>
<evidence type="ECO:0000256" key="3">
    <source>
        <dbReference type="ARBA" id="ARBA00022679"/>
    </source>
</evidence>
<dbReference type="EMBL" id="MLJI01000001">
    <property type="protein sequence ID" value="ORM92209.1"/>
    <property type="molecule type" value="Genomic_DNA"/>
</dbReference>
<comment type="caution">
    <text evidence="5">The sequence shown here is derived from an EMBL/GenBank/DDBJ whole genome shotgun (WGS) entry which is preliminary data.</text>
</comment>
<dbReference type="InterPro" id="IPR029044">
    <property type="entry name" value="Nucleotide-diphossugar_trans"/>
</dbReference>
<dbReference type="Pfam" id="PF00535">
    <property type="entry name" value="Glycos_transf_2"/>
    <property type="match status" value="1"/>
</dbReference>
<dbReference type="InterPro" id="IPR050834">
    <property type="entry name" value="Glycosyltransf_2"/>
</dbReference>
<dbReference type="STRING" id="55209.HA50_02105"/>
<organism evidence="5 6">
    <name type="scientific">Pantoea cypripedii</name>
    <name type="common">Pectobacterium cypripedii</name>
    <name type="synonym">Erwinia cypripedii</name>
    <dbReference type="NCBI Taxonomy" id="55209"/>
    <lineage>
        <taxon>Bacteria</taxon>
        <taxon>Pseudomonadati</taxon>
        <taxon>Pseudomonadota</taxon>
        <taxon>Gammaproteobacteria</taxon>
        <taxon>Enterobacterales</taxon>
        <taxon>Erwiniaceae</taxon>
        <taxon>Pantoea</taxon>
    </lineage>
</organism>
<dbReference type="OrthoDB" id="9801954at2"/>
<sequence>MLQQPFSVLMSLYYKETPENLESCFLSLEQQTLQPKEIILVIDGPIDNVLEEVVTRWESKLSVQRVQLEKNIGLGLALAEGMKHCSCEYIARMDTDDICFPERFQRQMKYMEENSDVALLGAAVIEFDETGQQRLKRLPENHTDIKRFSRLKNPFNHMSVIFKKSVVEQVGGYRHHLFMEDYNLWLRIIAENFTTHNLTDILLNVRVGSGMLKKRRGFNYIKSEASLFNLKRQLKTVSIVNNLAAFLVRVSTRVAPEKFLNFLYRVDRVKI</sequence>
<evidence type="ECO:0000313" key="6">
    <source>
        <dbReference type="Proteomes" id="UP000193749"/>
    </source>
</evidence>
<keyword evidence="2" id="KW-0328">Glycosyltransferase</keyword>
<dbReference type="Proteomes" id="UP000193749">
    <property type="component" value="Unassembled WGS sequence"/>
</dbReference>
<proteinExistence type="inferred from homology"/>
<dbReference type="GO" id="GO:0016757">
    <property type="term" value="F:glycosyltransferase activity"/>
    <property type="evidence" value="ECO:0007669"/>
    <property type="project" value="UniProtKB-KW"/>
</dbReference>
<reference evidence="5 6" key="1">
    <citation type="journal article" date="2017" name="Antonie Van Leeuwenhoek">
        <title>Phylogenomic resolution of the bacterial genus Pantoea and its relationship with Erwinia and Tatumella.</title>
        <authorList>
            <person name="Palmer M."/>
            <person name="Steenkamp E.T."/>
            <person name="Coetzee M.P."/>
            <person name="Chan W.Y."/>
            <person name="van Zyl E."/>
            <person name="De Maayer P."/>
            <person name="Coutinho T.A."/>
            <person name="Blom J."/>
            <person name="Smits T.H."/>
            <person name="Duffy B."/>
            <person name="Venter S.N."/>
        </authorList>
    </citation>
    <scope>NUCLEOTIDE SEQUENCE [LARGE SCALE GENOMIC DNA]</scope>
    <source>
        <strain evidence="5 6">LMG 2657</strain>
    </source>
</reference>
<name>A0A1X1EQB8_PANCY</name>